<dbReference type="Pfam" id="PF08841">
    <property type="entry name" value="DDR"/>
    <property type="match status" value="1"/>
</dbReference>
<dbReference type="EMBL" id="QWVS01000007">
    <property type="protein sequence ID" value="RID88419.1"/>
    <property type="molecule type" value="Genomic_DNA"/>
</dbReference>
<dbReference type="InterPro" id="IPR012340">
    <property type="entry name" value="NA-bd_OB-fold"/>
</dbReference>
<dbReference type="InterPro" id="IPR043129">
    <property type="entry name" value="ATPase_NBD"/>
</dbReference>
<keyword evidence="4" id="KW-1185">Reference proteome</keyword>
<dbReference type="Gene3D" id="3.90.470.30">
    <property type="match status" value="1"/>
</dbReference>
<dbReference type="Pfam" id="PF18427">
    <property type="entry name" value="DDR_swiveling"/>
    <property type="match status" value="1"/>
</dbReference>
<dbReference type="InterPro" id="IPR009191">
    <property type="entry name" value="DDRA"/>
</dbReference>
<evidence type="ECO:0000259" key="1">
    <source>
        <dbReference type="Pfam" id="PF08841"/>
    </source>
</evidence>
<dbReference type="Gene3D" id="3.50.30.70">
    <property type="entry name" value="Swiveling domain of dehydratase reactivase alpha subunit"/>
    <property type="match status" value="1"/>
</dbReference>
<evidence type="ECO:0000313" key="3">
    <source>
        <dbReference type="EMBL" id="RID88419.1"/>
    </source>
</evidence>
<reference evidence="3 4" key="1">
    <citation type="submission" date="2018-08" db="EMBL/GenBank/DDBJ databases">
        <title>Bacillus jemisoniae sp. nov., Bacillus chryseoplanitiae sp. nov., Bacillus resnikiae sp. nov., and Bacillus frankliniae sp. nov., isolated from Viking spacecraft and associated surfaces.</title>
        <authorList>
            <person name="Seuylemezian A."/>
            <person name="Vaishampayan P."/>
        </authorList>
    </citation>
    <scope>NUCLEOTIDE SEQUENCE [LARGE SCALE GENOMIC DNA]</scope>
    <source>
        <strain evidence="3 4">MA001</strain>
    </source>
</reference>
<dbReference type="InterPro" id="IPR030994">
    <property type="entry name" value="DDR_dom"/>
</dbReference>
<sequence length="616" mass="65854">MKKILAGVDIGNSSTEVAIASVEGDHAEFLSQHLVKTTGIKGTIDNVKGIRRALQEAAKKAGIELKDIDLIRLNDAVPVIGDLAMDLISETIITESSMIGHNPDTPGGAGLGVGVTILINELFEVEEKDQDYIAVIPKSFDYEWVAQRLNQAESKGISITGAIVQKDDGVLIHNRLNKKIPIVDEVALIEKVPLLKLAAVEVALPGHVIRTLSNPYGLSTVFQLDPDQTIQIALVAKALVGNRSAVVIRTPQGEVVERKIEAGRIILIGTNNQQLEVSINDGAEAIMNTYEKLEMLDTLADVRGETGTNVGGMFNGLRHDLAELTGQLSNEITISDFLAVDAVIPTSISGAMAGELSMESGVALASMVKTDKVPVQRVASLLEKEIGIAVEVGGVEAEMAICGALTTPGTRKPIVILDMGGGSTDAAMMNKAGKITSSHLAGAGDMVTMLINSELALGDKELAEKIKKYPLGKVLSLFHMQLEDGTMLFSETPFPPYTFGKVVIREEQDLTPLSSKVSMEKIREIRRSAKRRVFVTNALRALKRVIPTGNLKHLSFVAMVGGSALDFEIPQMLTEELGKYGIVAGFANIRGTEGPRNAVATGLVLSSVRIGHEVLK</sequence>
<dbReference type="Proteomes" id="UP000266016">
    <property type="component" value="Unassembled WGS sequence"/>
</dbReference>
<dbReference type="InterPro" id="IPR028975">
    <property type="entry name" value="DDRA_swiveling_dom_sf"/>
</dbReference>
<protein>
    <submittedName>
        <fullName evidence="3">Diol dehydratase reactivase subunit alpha</fullName>
    </submittedName>
</protein>
<dbReference type="InterPro" id="IPR040916">
    <property type="entry name" value="DDR_swiveling"/>
</dbReference>
<accession>A0A398BDS0</accession>
<organism evidence="3 4">
    <name type="scientific">Peribacillus asahii</name>
    <dbReference type="NCBI Taxonomy" id="228899"/>
    <lineage>
        <taxon>Bacteria</taxon>
        <taxon>Bacillati</taxon>
        <taxon>Bacillota</taxon>
        <taxon>Bacilli</taxon>
        <taxon>Bacillales</taxon>
        <taxon>Bacillaceae</taxon>
        <taxon>Peribacillus</taxon>
    </lineage>
</organism>
<name>A0A398BDS0_9BACI</name>
<dbReference type="Gene3D" id="2.40.50.140">
    <property type="entry name" value="Nucleic acid-binding proteins"/>
    <property type="match status" value="1"/>
</dbReference>
<evidence type="ECO:0000313" key="4">
    <source>
        <dbReference type="Proteomes" id="UP000266016"/>
    </source>
</evidence>
<dbReference type="RefSeq" id="WP_119115943.1">
    <property type="nucleotide sequence ID" value="NZ_QWVS01000007.1"/>
</dbReference>
<dbReference type="SUPFAM" id="SSF82317">
    <property type="entry name" value="Swiveling domain of dehydratase reactivase alpha subunit"/>
    <property type="match status" value="1"/>
</dbReference>
<evidence type="ECO:0000259" key="2">
    <source>
        <dbReference type="Pfam" id="PF18427"/>
    </source>
</evidence>
<gene>
    <name evidence="3" type="ORF">D1953_04190</name>
</gene>
<dbReference type="NCBIfam" id="TIGR04491">
    <property type="entry name" value="reactive_PduG"/>
    <property type="match status" value="1"/>
</dbReference>
<feature type="domain" description="Diol dehydratase reactivase ATPase-like" evidence="1">
    <location>
        <begin position="277"/>
        <end position="606"/>
    </location>
</feature>
<dbReference type="AlphaFoldDB" id="A0A398BDS0"/>
<feature type="domain" description="DD-reactivating factor swiveling" evidence="2">
    <location>
        <begin position="93"/>
        <end position="255"/>
    </location>
</feature>
<dbReference type="SUPFAM" id="SSF53067">
    <property type="entry name" value="Actin-like ATPase domain"/>
    <property type="match status" value="2"/>
</dbReference>
<comment type="caution">
    <text evidence="3">The sequence shown here is derived from an EMBL/GenBank/DDBJ whole genome shotgun (WGS) entry which is preliminary data.</text>
</comment>
<proteinExistence type="predicted"/>
<dbReference type="Gene3D" id="3.30.420.40">
    <property type="match status" value="2"/>
</dbReference>